<protein>
    <recommendedName>
        <fullName evidence="2">N-acetyltransferase domain-containing protein</fullName>
    </recommendedName>
</protein>
<accession>A0A382K4N7</accession>
<dbReference type="Gene3D" id="3.40.630.30">
    <property type="match status" value="1"/>
</dbReference>
<name>A0A382K4N7_9ZZZZ</name>
<evidence type="ECO:0000313" key="1">
    <source>
        <dbReference type="EMBL" id="SVC19844.1"/>
    </source>
</evidence>
<dbReference type="Pfam" id="PF13527">
    <property type="entry name" value="Acetyltransf_9"/>
    <property type="match status" value="1"/>
</dbReference>
<sequence length="90" mass="9815">MAIEYRQITSEEHRRFGVAVERGFGGHYETNHDRFQLDKRALTPEMTVCAFDDGEIVGTSGSFPFQSSVPGGRTIGNAGITAVTVAATHR</sequence>
<dbReference type="EMBL" id="UINC01078610">
    <property type="protein sequence ID" value="SVC19844.1"/>
    <property type="molecule type" value="Genomic_DNA"/>
</dbReference>
<proteinExistence type="predicted"/>
<dbReference type="InterPro" id="IPR016181">
    <property type="entry name" value="Acyl_CoA_acyltransferase"/>
</dbReference>
<dbReference type="SUPFAM" id="SSF55729">
    <property type="entry name" value="Acyl-CoA N-acyltransferases (Nat)"/>
    <property type="match status" value="1"/>
</dbReference>
<organism evidence="1">
    <name type="scientific">marine metagenome</name>
    <dbReference type="NCBI Taxonomy" id="408172"/>
    <lineage>
        <taxon>unclassified sequences</taxon>
        <taxon>metagenomes</taxon>
        <taxon>ecological metagenomes</taxon>
    </lineage>
</organism>
<feature type="non-terminal residue" evidence="1">
    <location>
        <position position="90"/>
    </location>
</feature>
<evidence type="ECO:0008006" key="2">
    <source>
        <dbReference type="Google" id="ProtNLM"/>
    </source>
</evidence>
<dbReference type="AlphaFoldDB" id="A0A382K4N7"/>
<gene>
    <name evidence="1" type="ORF">METZ01_LOCUS272698</name>
</gene>
<reference evidence="1" key="1">
    <citation type="submission" date="2018-05" db="EMBL/GenBank/DDBJ databases">
        <authorList>
            <person name="Lanie J.A."/>
            <person name="Ng W.-L."/>
            <person name="Kazmierczak K.M."/>
            <person name="Andrzejewski T.M."/>
            <person name="Davidsen T.M."/>
            <person name="Wayne K.J."/>
            <person name="Tettelin H."/>
            <person name="Glass J.I."/>
            <person name="Rusch D."/>
            <person name="Podicherti R."/>
            <person name="Tsui H.-C.T."/>
            <person name="Winkler M.E."/>
        </authorList>
    </citation>
    <scope>NUCLEOTIDE SEQUENCE</scope>
</reference>